<protein>
    <submittedName>
        <fullName evidence="3">Uncharacterized protein</fullName>
    </submittedName>
</protein>
<comment type="caution">
    <text evidence="3">The sequence shown here is derived from an EMBL/GenBank/DDBJ whole genome shotgun (WGS) entry which is preliminary data.</text>
</comment>
<feature type="transmembrane region" description="Helical" evidence="2">
    <location>
        <begin position="60"/>
        <end position="86"/>
    </location>
</feature>
<evidence type="ECO:0000256" key="2">
    <source>
        <dbReference type="SAM" id="Phobius"/>
    </source>
</evidence>
<evidence type="ECO:0000313" key="4">
    <source>
        <dbReference type="Proteomes" id="UP001180840"/>
    </source>
</evidence>
<dbReference type="EMBL" id="JAVDXZ010000001">
    <property type="protein sequence ID" value="MDR7328551.1"/>
    <property type="molecule type" value="Genomic_DNA"/>
</dbReference>
<feature type="transmembrane region" description="Helical" evidence="2">
    <location>
        <begin position="346"/>
        <end position="365"/>
    </location>
</feature>
<feature type="transmembrane region" description="Helical" evidence="2">
    <location>
        <begin position="268"/>
        <end position="287"/>
    </location>
</feature>
<dbReference type="Proteomes" id="UP001180840">
    <property type="component" value="Unassembled WGS sequence"/>
</dbReference>
<feature type="transmembrane region" description="Helical" evidence="2">
    <location>
        <begin position="209"/>
        <end position="233"/>
    </location>
</feature>
<feature type="transmembrane region" description="Helical" evidence="2">
    <location>
        <begin position="433"/>
        <end position="452"/>
    </location>
</feature>
<dbReference type="Pfam" id="PF20176">
    <property type="entry name" value="DUF6541"/>
    <property type="match status" value="1"/>
</dbReference>
<feature type="transmembrane region" description="Helical" evidence="2">
    <location>
        <begin position="406"/>
        <end position="426"/>
    </location>
</feature>
<accession>A0ABU1ZUE9</accession>
<dbReference type="InterPro" id="IPR046671">
    <property type="entry name" value="DUF6541"/>
</dbReference>
<organism evidence="3 4">
    <name type="scientific">Corynebacterium guangdongense</name>
    <dbReference type="NCBI Taxonomy" id="1783348"/>
    <lineage>
        <taxon>Bacteria</taxon>
        <taxon>Bacillati</taxon>
        <taxon>Actinomycetota</taxon>
        <taxon>Actinomycetes</taxon>
        <taxon>Mycobacteriales</taxon>
        <taxon>Corynebacteriaceae</taxon>
        <taxon>Corynebacterium</taxon>
    </lineage>
</organism>
<evidence type="ECO:0000256" key="1">
    <source>
        <dbReference type="SAM" id="MobiDB-lite"/>
    </source>
</evidence>
<keyword evidence="2" id="KW-1133">Transmembrane helix</keyword>
<keyword evidence="2" id="KW-0812">Transmembrane</keyword>
<feature type="transmembrane region" description="Helical" evidence="2">
    <location>
        <begin position="239"/>
        <end position="261"/>
    </location>
</feature>
<feature type="transmembrane region" description="Helical" evidence="2">
    <location>
        <begin position="516"/>
        <end position="534"/>
    </location>
</feature>
<keyword evidence="4" id="KW-1185">Reference proteome</keyword>
<name>A0ABU1ZUE9_9CORY</name>
<evidence type="ECO:0000313" key="3">
    <source>
        <dbReference type="EMBL" id="MDR7328551.1"/>
    </source>
</evidence>
<feature type="transmembrane region" description="Helical" evidence="2">
    <location>
        <begin position="472"/>
        <end position="495"/>
    </location>
</feature>
<keyword evidence="2" id="KW-0472">Membrane</keyword>
<feature type="compositionally biased region" description="Low complexity" evidence="1">
    <location>
        <begin position="715"/>
        <end position="724"/>
    </location>
</feature>
<reference evidence="3" key="1">
    <citation type="submission" date="2023-07" db="EMBL/GenBank/DDBJ databases">
        <title>Sequencing the genomes of 1000 actinobacteria strains.</title>
        <authorList>
            <person name="Klenk H.-P."/>
        </authorList>
    </citation>
    <scope>NUCLEOTIDE SEQUENCE</scope>
    <source>
        <strain evidence="3">DSM 107476</strain>
    </source>
</reference>
<feature type="transmembrane region" description="Helical" evidence="2">
    <location>
        <begin position="307"/>
        <end position="325"/>
    </location>
</feature>
<proteinExistence type="predicted"/>
<dbReference type="RefSeq" id="WP_290197443.1">
    <property type="nucleotide sequence ID" value="NZ_CP047654.1"/>
</dbReference>
<gene>
    <name evidence="3" type="ORF">J2S39_000227</name>
</gene>
<feature type="region of interest" description="Disordered" evidence="1">
    <location>
        <begin position="705"/>
        <end position="724"/>
    </location>
</feature>
<feature type="transmembrane region" description="Helical" evidence="2">
    <location>
        <begin position="6"/>
        <end position="26"/>
    </location>
</feature>
<sequence>MDAVDLSVVWWAIAVSTLPGFLLGWVSGLRLPWAVAASVPLSYSVYGLSGWLLGLSPWEFTPLSVALCWLIALALAAAWRAVVFAVGRRRRRQAGEAAPTRAGPRQWLRDLGPGVLPFLGVAGAASWLIWRSMTWLAATPGGARNIFQGWDVQWHASVVRWILETGVASPTRAGELQHIELHDPLYYPVAFHAGAALVAELGDAHPIAALNAISIVLPSLGLPLSVALLAWVMVGGRGFVAQIGAGLAAIIAAGVPALYWIGQYVGAWPYLAAIAVSGIVAAVFLRVPGRPVSAFAAAFALTGLTQLHPSAVTIVVLVVALWWLLALVWRPARPDLNPVWARVRDILLLAVTGAAGLLLLLPQVLAGRDQAEEVSDWTTSDSAELGEAWARAFLLDTRHVSDFFPGWDPVVLLVLAGVGALVLMIWRRNFWAPVFYLLSVVMTANALHALEFPGVDLLTVVAGLHYNTAHRLVMPVAMMTAAAAGVGLAAAIRLLTGGPVAALVDRRRGAWRTGSGIAAVLAAVLAGAATLYVVDANTTPGARQAYQTSRTTTRMVDDHDLQAWDWLAQQPLAYDGLIAGEPADGMGWMYAYNGLPSLHRHYQWPGTPRDSATDLTYWNADLLGAGLGDDPDAPNPVDEAAAELGLTYYYLSPGSFWWFQKPRWELLHGLWTSDAVTPVYLDGSVVIFAVNDAFTDAELERVIDSGRRHSPDPVPAVAVPEPSP</sequence>